<evidence type="ECO:0000313" key="12">
    <source>
        <dbReference type="EMBL" id="VVC33196.1"/>
    </source>
</evidence>
<proteinExistence type="inferred from homology"/>
<dbReference type="PANTHER" id="PTHR19332:SF1">
    <property type="entry name" value="PEROXISOMAL MEMBRANE PROTEIN PEX13"/>
    <property type="match status" value="1"/>
</dbReference>
<dbReference type="PANTHER" id="PTHR19332">
    <property type="entry name" value="PEROXISOMAL MEMBRANE PROTEIN PEX13"/>
    <property type="match status" value="1"/>
</dbReference>
<dbReference type="OrthoDB" id="10037838at2759"/>
<reference evidence="12 13" key="1">
    <citation type="submission" date="2019-08" db="EMBL/GenBank/DDBJ databases">
        <authorList>
            <person name="Alioto T."/>
            <person name="Alioto T."/>
            <person name="Gomez Garrido J."/>
        </authorList>
    </citation>
    <scope>NUCLEOTIDE SEQUENCE [LARGE SCALE GENOMIC DNA]</scope>
</reference>
<evidence type="ECO:0000313" key="13">
    <source>
        <dbReference type="Proteomes" id="UP000325440"/>
    </source>
</evidence>
<keyword evidence="3" id="KW-0812">Transmembrane</keyword>
<evidence type="ECO:0000256" key="7">
    <source>
        <dbReference type="ARBA" id="ARBA00023136"/>
    </source>
</evidence>
<comment type="subcellular location">
    <subcellularLocation>
        <location evidence="10">Peroxisome membrane</location>
    </subcellularLocation>
</comment>
<dbReference type="GO" id="GO:0005778">
    <property type="term" value="C:peroxisomal membrane"/>
    <property type="evidence" value="ECO:0007669"/>
    <property type="project" value="UniProtKB-SubCell"/>
</dbReference>
<keyword evidence="2" id="KW-0813">Transport</keyword>
<name>A0A5E4MQN4_9HEMI</name>
<keyword evidence="13" id="KW-1185">Reference proteome</keyword>
<keyword evidence="7" id="KW-0472">Membrane</keyword>
<dbReference type="GO" id="GO:0016560">
    <property type="term" value="P:protein import into peroxisome matrix, docking"/>
    <property type="evidence" value="ECO:0007669"/>
    <property type="project" value="InterPro"/>
</dbReference>
<evidence type="ECO:0000256" key="2">
    <source>
        <dbReference type="ARBA" id="ARBA00022448"/>
    </source>
</evidence>
<evidence type="ECO:0000256" key="8">
    <source>
        <dbReference type="ARBA" id="ARBA00023140"/>
    </source>
</evidence>
<evidence type="ECO:0000256" key="1">
    <source>
        <dbReference type="ARBA" id="ARBA00006033"/>
    </source>
</evidence>
<keyword evidence="4" id="KW-0653">Protein transport</keyword>
<evidence type="ECO:0000256" key="5">
    <source>
        <dbReference type="ARBA" id="ARBA00022989"/>
    </source>
</evidence>
<evidence type="ECO:0000256" key="6">
    <source>
        <dbReference type="ARBA" id="ARBA00023010"/>
    </source>
</evidence>
<evidence type="ECO:0000256" key="4">
    <source>
        <dbReference type="ARBA" id="ARBA00022927"/>
    </source>
</evidence>
<dbReference type="Proteomes" id="UP000325440">
    <property type="component" value="Unassembled WGS sequence"/>
</dbReference>
<comment type="similarity">
    <text evidence="1">Belongs to the peroxin-13 family.</text>
</comment>
<protein>
    <recommendedName>
        <fullName evidence="9">Peroxin-13</fullName>
    </recommendedName>
</protein>
<organism evidence="12 13">
    <name type="scientific">Cinara cedri</name>
    <dbReference type="NCBI Taxonomy" id="506608"/>
    <lineage>
        <taxon>Eukaryota</taxon>
        <taxon>Metazoa</taxon>
        <taxon>Ecdysozoa</taxon>
        <taxon>Arthropoda</taxon>
        <taxon>Hexapoda</taxon>
        <taxon>Insecta</taxon>
        <taxon>Pterygota</taxon>
        <taxon>Neoptera</taxon>
        <taxon>Paraneoptera</taxon>
        <taxon>Hemiptera</taxon>
        <taxon>Sternorrhyncha</taxon>
        <taxon>Aphidomorpha</taxon>
        <taxon>Aphidoidea</taxon>
        <taxon>Aphididae</taxon>
        <taxon>Lachninae</taxon>
        <taxon>Cinara</taxon>
    </lineage>
</organism>
<dbReference type="EMBL" id="CABPRJ010000965">
    <property type="protein sequence ID" value="VVC33196.1"/>
    <property type="molecule type" value="Genomic_DNA"/>
</dbReference>
<keyword evidence="6" id="KW-0811">Translocation</keyword>
<evidence type="ECO:0000256" key="9">
    <source>
        <dbReference type="ARBA" id="ARBA00029693"/>
    </source>
</evidence>
<keyword evidence="5" id="KW-1133">Transmembrane helix</keyword>
<dbReference type="GO" id="GO:1990429">
    <property type="term" value="C:peroxisomal importomer complex"/>
    <property type="evidence" value="ECO:0007669"/>
    <property type="project" value="TreeGrafter"/>
</dbReference>
<keyword evidence="8" id="KW-0576">Peroxisome</keyword>
<evidence type="ECO:0000256" key="3">
    <source>
        <dbReference type="ARBA" id="ARBA00022692"/>
    </source>
</evidence>
<dbReference type="InterPro" id="IPR035463">
    <property type="entry name" value="Pex13"/>
</dbReference>
<feature type="domain" description="Peroxin 13 N-terminal" evidence="11">
    <location>
        <begin position="127"/>
        <end position="257"/>
    </location>
</feature>
<sequence length="409" mass="45239">MDDREHYLNDMLTRTNQLLQNAQAGAGPGRVAPPMHIPSMTSVGGLPNLSAASAATAANSQFTRNNYRRLNMPIHIMPPVHSTNGSTVGYNATYNNYPYRPYMSMNGYNPYGQPTSSQYQNPVVIAAAENSRPAFESIQSVVQSFNAVSMMLESTFTAMHMSFQALLGVAENFTRLRMFMMKLYSTIVSFKLARWFLAKLFYLLRMVRGNRLSAEEDLWETLSSTTQGDISSDARSWPLVVFTGLLVATPYFVYKLLNSVTPICDSPTSPIPPTNPLLPIMSNFQPPPNRSSQGILIKSPVDWSCQDPKTIALVKGQNYFTTQARLSAVVRNGGWLLVDDPFGQRGYVPLILLKPQTLKPSNAPIQSVAQDTPGEIPNVVQPIKDVNGVPIIPSHTLMELNKVDDDNVM</sequence>
<dbReference type="InterPro" id="IPR007223">
    <property type="entry name" value="Peroxin-13_N"/>
</dbReference>
<accession>A0A5E4MQN4</accession>
<gene>
    <name evidence="12" type="ORF">CINCED_3A002633</name>
</gene>
<evidence type="ECO:0000256" key="10">
    <source>
        <dbReference type="ARBA" id="ARBA00046271"/>
    </source>
</evidence>
<dbReference type="AlphaFoldDB" id="A0A5E4MQN4"/>
<dbReference type="Pfam" id="PF04088">
    <property type="entry name" value="Peroxin-13_N"/>
    <property type="match status" value="1"/>
</dbReference>
<evidence type="ECO:0000259" key="11">
    <source>
        <dbReference type="Pfam" id="PF04088"/>
    </source>
</evidence>